<evidence type="ECO:0000313" key="3">
    <source>
        <dbReference type="EMBL" id="QDP40569.1"/>
    </source>
</evidence>
<dbReference type="NCBIfam" id="TIGR02830">
    <property type="entry name" value="spore_III_AG"/>
    <property type="match status" value="1"/>
</dbReference>
<reference evidence="3 4" key="1">
    <citation type="submission" date="2019-07" db="EMBL/GenBank/DDBJ databases">
        <authorList>
            <person name="Li J."/>
        </authorList>
    </citation>
    <scope>NUCLEOTIDE SEQUENCE [LARGE SCALE GENOMIC DNA]</scope>
    <source>
        <strain evidence="3 4">TKL69</strain>
    </source>
</reference>
<evidence type="ECO:0000256" key="2">
    <source>
        <dbReference type="SAM" id="Phobius"/>
    </source>
</evidence>
<keyword evidence="4" id="KW-1185">Reference proteome</keyword>
<name>A0A516KGR4_9BACI</name>
<protein>
    <submittedName>
        <fullName evidence="3">Stage III sporulation protein AG</fullName>
    </submittedName>
</protein>
<evidence type="ECO:0000256" key="1">
    <source>
        <dbReference type="SAM" id="MobiDB-lite"/>
    </source>
</evidence>
<dbReference type="EMBL" id="CP041666">
    <property type="protein sequence ID" value="QDP40569.1"/>
    <property type="molecule type" value="Genomic_DNA"/>
</dbReference>
<feature type="region of interest" description="Disordered" evidence="1">
    <location>
        <begin position="50"/>
        <end position="80"/>
    </location>
</feature>
<dbReference type="Proteomes" id="UP000315215">
    <property type="component" value="Chromosome"/>
</dbReference>
<keyword evidence="2" id="KW-0472">Membrane</keyword>
<proteinExistence type="predicted"/>
<dbReference type="AlphaFoldDB" id="A0A516KGR4"/>
<evidence type="ECO:0000313" key="4">
    <source>
        <dbReference type="Proteomes" id="UP000315215"/>
    </source>
</evidence>
<dbReference type="OrthoDB" id="2381602at2"/>
<keyword evidence="2" id="KW-1133">Transmembrane helix</keyword>
<keyword evidence="2" id="KW-0812">Transmembrane</keyword>
<gene>
    <name evidence="3" type="primary">spoIIIAG</name>
    <name evidence="3" type="ORF">FN924_10435</name>
</gene>
<organism evidence="3 4">
    <name type="scientific">Radiobacillus deserti</name>
    <dbReference type="NCBI Taxonomy" id="2594883"/>
    <lineage>
        <taxon>Bacteria</taxon>
        <taxon>Bacillati</taxon>
        <taxon>Bacillota</taxon>
        <taxon>Bacilli</taxon>
        <taxon>Bacillales</taxon>
        <taxon>Bacillaceae</taxon>
        <taxon>Radiobacillus</taxon>
    </lineage>
</organism>
<dbReference type="KEGG" id="aqt:FN924_10435"/>
<dbReference type="RefSeq" id="WP_143894269.1">
    <property type="nucleotide sequence ID" value="NZ_CP041666.1"/>
</dbReference>
<sequence>MKKLLDRLLSTLKNEDGGKPNKLGYVLVIALFGLLLIIVSNLFQSEARSGEELPELSSKEPSQTESETLLQKDDSSKSSIGTELEAGYEKDLEALLNKIQGISDAEVMVNLDSTKKKVYETNLVIGTQKTEELDQNGGERSIEDQTREEQTVIVRQGDKEVPLLVQTRKPDVRGVLIVAKGVENIELKQWVVEAVSRVLDAPPHIISVMPKNK</sequence>
<dbReference type="InterPro" id="IPR014195">
    <property type="entry name" value="Spore_III_AG"/>
</dbReference>
<accession>A0A516KGR4</accession>
<feature type="transmembrane region" description="Helical" evidence="2">
    <location>
        <begin position="23"/>
        <end position="43"/>
    </location>
</feature>